<feature type="transmembrane region" description="Helical" evidence="5">
    <location>
        <begin position="982"/>
        <end position="1000"/>
    </location>
</feature>
<evidence type="ECO:0000256" key="6">
    <source>
        <dbReference type="SAM" id="SignalP"/>
    </source>
</evidence>
<dbReference type="Proteomes" id="UP000187209">
    <property type="component" value="Unassembled WGS sequence"/>
</dbReference>
<feature type="signal peptide" evidence="6">
    <location>
        <begin position="1"/>
        <end position="16"/>
    </location>
</feature>
<comment type="subcellular location">
    <subcellularLocation>
        <location evidence="1">Membrane</location>
    </subcellularLocation>
</comment>
<feature type="transmembrane region" description="Helical" evidence="5">
    <location>
        <begin position="1006"/>
        <end position="1026"/>
    </location>
</feature>
<keyword evidence="6" id="KW-0732">Signal</keyword>
<feature type="transmembrane region" description="Helical" evidence="5">
    <location>
        <begin position="1038"/>
        <end position="1058"/>
    </location>
</feature>
<dbReference type="GO" id="GO:0016020">
    <property type="term" value="C:membrane"/>
    <property type="evidence" value="ECO:0007669"/>
    <property type="project" value="UniProtKB-SubCell"/>
</dbReference>
<organism evidence="8 9">
    <name type="scientific">Stentor coeruleus</name>
    <dbReference type="NCBI Taxonomy" id="5963"/>
    <lineage>
        <taxon>Eukaryota</taxon>
        <taxon>Sar</taxon>
        <taxon>Alveolata</taxon>
        <taxon>Ciliophora</taxon>
        <taxon>Postciliodesmatophora</taxon>
        <taxon>Heterotrichea</taxon>
        <taxon>Heterotrichida</taxon>
        <taxon>Stentoridae</taxon>
        <taxon>Stentor</taxon>
    </lineage>
</organism>
<protein>
    <recommendedName>
        <fullName evidence="7">Receptor ligand binding region domain-containing protein</fullName>
    </recommendedName>
</protein>
<sequence>MVNLMLLMIIVVGLNSSDILVFYSDSTSESILSEFSKYENKMKIQSTTNYLSILEEINFEEYLLFLDITSSQAYLPILDAICEALEIAYITISPADPTSFSKFRFHIKNPFNINADAISLLGKHLHLKNIAILTSSNYDNVKIGDLIKNNFASDITSTIVYDENINQQQSNTMIRGMIKVKGIRNLLIIDSGNSLEKIQNSIKDSKLSTNGSVIIFLTQSLNTVGIEGSLILCQEGTDISVSDSNFYSFFFAQALEKIYFSNITSIQNSKSILDYLNSYYKAHFLFEVYSIFNIQNSTYLNVGSVNEDVKIYSSIIYPGGITNLNIENSLVTVKVSIANGTSEIYNLNSYYAFSYLYEAARYAVYRSNAMNEFPNFRFELYNTDCGIFLYDPTWYEMCFSSLIKNLGIAYMTSLWPVSALGNLLTLRKMGVFIPQISALTQDDIFDNKTEYPEFFKLTLKVKDVIPNPLVLGRSFGWKSVNVFISEEFKSMHKEIIEYSKNNGFDLANPESMRIFPANYTRQDFPKYRSYFEAAKNNSCRIFGIIASASTQYIIEGLYDIGLRKGDFITFSGTELYSILTEEKNEEYLNKVRELLPGSFLSAYAEWSGILGMSLKAEMSKIFPEISYMCMVYDSFSVIKNTFEFMIKKGLDYENTTEFAAAIRNINSIGCLGSLSFDRESNSRASSKFLIQQILLNETSNDFYLNDVIIADRYSVNAITTISEIEWMTLDGSTPTNFRPISDCPFDNYIIKNVSEPKKVLYGLSAFFAFLTVISAYLSSKINQSSLIEITEKIPISLSDYIFMSYFFFQIFQYLTQGPEQKTYKYIVNNFQIMISLDFNLYFNLKNEIFWHFFYSVLVLSYIWIFLCIFIMLKIDLRYSSNYIINKISFACDIFLPLFGHLGFIPMVSMLFNIYGCNQGIGDDLTESFLDSDCTCFCYKNAHLTVMTFTTISLTFFIPLAVFYRPEWEKRQKMLNLNTKPSYLSVTSIVQILIIIIAKNLKSENEMVAGIIISCLLACLLIATSVIKPFNYMRMHIMQLTSLVFSLWGILTATAIGIILSFTTWLLVEFIGSILILIFGLIALSRYRNLLYSNEINIVPKLFIFQFSFGKKKYVINDDSPSNSLEEERFNNIDSVYTYQIKS</sequence>
<dbReference type="AlphaFoldDB" id="A0A1R2AZP5"/>
<evidence type="ECO:0000256" key="2">
    <source>
        <dbReference type="ARBA" id="ARBA00022692"/>
    </source>
</evidence>
<dbReference type="EMBL" id="MPUH01001134">
    <property type="protein sequence ID" value="OMJ70013.1"/>
    <property type="molecule type" value="Genomic_DNA"/>
</dbReference>
<keyword evidence="2 5" id="KW-0812">Transmembrane</keyword>
<dbReference type="InterPro" id="IPR001828">
    <property type="entry name" value="ANF_lig-bd_rcpt"/>
</dbReference>
<evidence type="ECO:0000256" key="5">
    <source>
        <dbReference type="SAM" id="Phobius"/>
    </source>
</evidence>
<evidence type="ECO:0000313" key="9">
    <source>
        <dbReference type="Proteomes" id="UP000187209"/>
    </source>
</evidence>
<evidence type="ECO:0000256" key="1">
    <source>
        <dbReference type="ARBA" id="ARBA00004370"/>
    </source>
</evidence>
<accession>A0A1R2AZP5</accession>
<evidence type="ECO:0000256" key="4">
    <source>
        <dbReference type="ARBA" id="ARBA00023136"/>
    </source>
</evidence>
<dbReference type="InterPro" id="IPR028082">
    <property type="entry name" value="Peripla_BP_I"/>
</dbReference>
<evidence type="ECO:0000256" key="3">
    <source>
        <dbReference type="ARBA" id="ARBA00022989"/>
    </source>
</evidence>
<feature type="transmembrane region" description="Helical" evidence="5">
    <location>
        <begin position="893"/>
        <end position="914"/>
    </location>
</feature>
<feature type="transmembrane region" description="Helical" evidence="5">
    <location>
        <begin position="1064"/>
        <end position="1083"/>
    </location>
</feature>
<proteinExistence type="predicted"/>
<dbReference type="Gene3D" id="3.40.50.2300">
    <property type="match status" value="4"/>
</dbReference>
<name>A0A1R2AZP5_9CILI</name>
<feature type="transmembrane region" description="Helical" evidence="5">
    <location>
        <begin position="848"/>
        <end position="872"/>
    </location>
</feature>
<keyword evidence="4 5" id="KW-0472">Membrane</keyword>
<gene>
    <name evidence="8" type="ORF">SteCoe_32123</name>
</gene>
<evidence type="ECO:0000313" key="8">
    <source>
        <dbReference type="EMBL" id="OMJ70013.1"/>
    </source>
</evidence>
<feature type="transmembrane region" description="Helical" evidence="5">
    <location>
        <begin position="797"/>
        <end position="815"/>
    </location>
</feature>
<reference evidence="8 9" key="1">
    <citation type="submission" date="2016-11" db="EMBL/GenBank/DDBJ databases">
        <title>The macronuclear genome of Stentor coeruleus: a giant cell with tiny introns.</title>
        <authorList>
            <person name="Slabodnick M."/>
            <person name="Ruby J.G."/>
            <person name="Reiff S.B."/>
            <person name="Swart E.C."/>
            <person name="Gosai S."/>
            <person name="Prabakaran S."/>
            <person name="Witkowska E."/>
            <person name="Larue G.E."/>
            <person name="Fisher S."/>
            <person name="Freeman R.M."/>
            <person name="Gunawardena J."/>
            <person name="Chu W."/>
            <person name="Stover N.A."/>
            <person name="Gregory B.D."/>
            <person name="Nowacki M."/>
            <person name="Derisi J."/>
            <person name="Roy S.W."/>
            <person name="Marshall W.F."/>
            <person name="Sood P."/>
        </authorList>
    </citation>
    <scope>NUCLEOTIDE SEQUENCE [LARGE SCALE GENOMIC DNA]</scope>
    <source>
        <strain evidence="8">WM001</strain>
    </source>
</reference>
<evidence type="ECO:0000259" key="7">
    <source>
        <dbReference type="Pfam" id="PF01094"/>
    </source>
</evidence>
<feature type="domain" description="Receptor ligand binding region" evidence="7">
    <location>
        <begin position="357"/>
        <end position="671"/>
    </location>
</feature>
<comment type="caution">
    <text evidence="8">The sequence shown here is derived from an EMBL/GenBank/DDBJ whole genome shotgun (WGS) entry which is preliminary data.</text>
</comment>
<dbReference type="Pfam" id="PF01094">
    <property type="entry name" value="ANF_receptor"/>
    <property type="match status" value="1"/>
</dbReference>
<dbReference type="OrthoDB" id="5984008at2759"/>
<dbReference type="SUPFAM" id="SSF53822">
    <property type="entry name" value="Periplasmic binding protein-like I"/>
    <property type="match status" value="1"/>
</dbReference>
<feature type="transmembrane region" description="Helical" evidence="5">
    <location>
        <begin position="941"/>
        <end position="962"/>
    </location>
</feature>
<feature type="transmembrane region" description="Helical" evidence="5">
    <location>
        <begin position="759"/>
        <end position="777"/>
    </location>
</feature>
<keyword evidence="3 5" id="KW-1133">Transmembrane helix</keyword>
<feature type="chain" id="PRO_5010192465" description="Receptor ligand binding region domain-containing protein" evidence="6">
    <location>
        <begin position="17"/>
        <end position="1142"/>
    </location>
</feature>
<keyword evidence="9" id="KW-1185">Reference proteome</keyword>